<dbReference type="Proteomes" id="UP000248079">
    <property type="component" value="Unassembled WGS sequence"/>
</dbReference>
<evidence type="ECO:0000313" key="2">
    <source>
        <dbReference type="Proteomes" id="UP000248079"/>
    </source>
</evidence>
<reference evidence="1 2" key="1">
    <citation type="submission" date="2018-05" db="EMBL/GenBank/DDBJ databases">
        <title>Marinifilum breve JC075T sp. nov., a marine bacterium isolated from Yongle Blue Hole in the South China Sea.</title>
        <authorList>
            <person name="Fu T."/>
        </authorList>
    </citation>
    <scope>NUCLEOTIDE SEQUENCE [LARGE SCALE GENOMIC DNA]</scope>
    <source>
        <strain evidence="1 2">JC075</strain>
    </source>
</reference>
<proteinExistence type="predicted"/>
<sequence length="238" mass="26986">MNLKKLIPLIGLVCICLGVNAEKLPSKTKVNRSIDFVSKHLWRGSHSGTAPTIEPTLEIQTGRFTFGAWGAYATDDSYQEVDLYVSYNTPLFQFSVYDFYCPRPNFEKSKFFDFDSENSVHLFDATAKYKGCAKFPVSIMGSVLFYGEFDKDENGDQNYSTYFELGYSNFIGGKKFSYALGFSPFEGMYDDKFNVVNMNVTMYDEIKLTDKFSLPIRGGLTLNPATEKLFLTFAVTLK</sequence>
<keyword evidence="2" id="KW-1185">Reference proteome</keyword>
<protein>
    <submittedName>
        <fullName evidence="1">Uncharacterized protein</fullName>
    </submittedName>
</protein>
<dbReference type="AlphaFoldDB" id="A0A2V3ZYD6"/>
<gene>
    <name evidence="1" type="ORF">DF185_15070</name>
</gene>
<organism evidence="1 2">
    <name type="scientific">Marinifilum breve</name>
    <dbReference type="NCBI Taxonomy" id="2184082"/>
    <lineage>
        <taxon>Bacteria</taxon>
        <taxon>Pseudomonadati</taxon>
        <taxon>Bacteroidota</taxon>
        <taxon>Bacteroidia</taxon>
        <taxon>Marinilabiliales</taxon>
        <taxon>Marinifilaceae</taxon>
    </lineage>
</organism>
<accession>A0A2V3ZYD6</accession>
<name>A0A2V3ZYD6_9BACT</name>
<comment type="caution">
    <text evidence="1">The sequence shown here is derived from an EMBL/GenBank/DDBJ whole genome shotgun (WGS) entry which is preliminary data.</text>
</comment>
<dbReference type="RefSeq" id="WP_110361587.1">
    <property type="nucleotide sequence ID" value="NZ_QFLI01000006.1"/>
</dbReference>
<dbReference type="EMBL" id="QFLI01000006">
    <property type="protein sequence ID" value="PXX99195.1"/>
    <property type="molecule type" value="Genomic_DNA"/>
</dbReference>
<evidence type="ECO:0000313" key="1">
    <source>
        <dbReference type="EMBL" id="PXX99195.1"/>
    </source>
</evidence>
<dbReference type="OrthoDB" id="1065092at2"/>